<keyword evidence="5" id="KW-1185">Reference proteome</keyword>
<dbReference type="GO" id="GO:0051087">
    <property type="term" value="F:protein-folding chaperone binding"/>
    <property type="evidence" value="ECO:0007669"/>
    <property type="project" value="TreeGrafter"/>
</dbReference>
<evidence type="ECO:0000313" key="4">
    <source>
        <dbReference type="EMBL" id="VEU39166.1"/>
    </source>
</evidence>
<dbReference type="PROSITE" id="PS50076">
    <property type="entry name" value="DNAJ_2"/>
    <property type="match status" value="1"/>
</dbReference>
<dbReference type="InterPro" id="IPR008971">
    <property type="entry name" value="HSP40/DnaJ_pept-bd"/>
</dbReference>
<name>A0A448ZAY7_9STRA</name>
<accession>A0A448ZAY7</accession>
<feature type="domain" description="J" evidence="3">
    <location>
        <begin position="32"/>
        <end position="105"/>
    </location>
</feature>
<evidence type="ECO:0000256" key="2">
    <source>
        <dbReference type="SAM" id="SignalP"/>
    </source>
</evidence>
<dbReference type="PANTHER" id="PTHR24078:SF553">
    <property type="entry name" value="DNAJ HOMOLOG SUBFAMILY B MEMBER 5"/>
    <property type="match status" value="1"/>
</dbReference>
<evidence type="ECO:0000259" key="3">
    <source>
        <dbReference type="PROSITE" id="PS50076"/>
    </source>
</evidence>
<dbReference type="CDD" id="cd06257">
    <property type="entry name" value="DnaJ"/>
    <property type="match status" value="1"/>
</dbReference>
<protein>
    <recommendedName>
        <fullName evidence="3">J domain-containing protein</fullName>
    </recommendedName>
</protein>
<dbReference type="GO" id="GO:0006457">
    <property type="term" value="P:protein folding"/>
    <property type="evidence" value="ECO:0007669"/>
    <property type="project" value="InterPro"/>
</dbReference>
<dbReference type="GO" id="GO:0005829">
    <property type="term" value="C:cytosol"/>
    <property type="evidence" value="ECO:0007669"/>
    <property type="project" value="TreeGrafter"/>
</dbReference>
<dbReference type="EMBL" id="CAACVS010000208">
    <property type="protein sequence ID" value="VEU39166.1"/>
    <property type="molecule type" value="Genomic_DNA"/>
</dbReference>
<dbReference type="Gene3D" id="1.10.287.110">
    <property type="entry name" value="DnaJ domain"/>
    <property type="match status" value="1"/>
</dbReference>
<reference evidence="4 5" key="1">
    <citation type="submission" date="2019-01" db="EMBL/GenBank/DDBJ databases">
        <authorList>
            <person name="Ferrante I. M."/>
        </authorList>
    </citation>
    <scope>NUCLEOTIDE SEQUENCE [LARGE SCALE GENOMIC DNA]</scope>
    <source>
        <strain evidence="4 5">B856</strain>
    </source>
</reference>
<dbReference type="Pfam" id="PF01556">
    <property type="entry name" value="DnaJ_C"/>
    <property type="match status" value="1"/>
</dbReference>
<dbReference type="SUPFAM" id="SSF46565">
    <property type="entry name" value="Chaperone J-domain"/>
    <property type="match status" value="1"/>
</dbReference>
<organism evidence="4 5">
    <name type="scientific">Pseudo-nitzschia multistriata</name>
    <dbReference type="NCBI Taxonomy" id="183589"/>
    <lineage>
        <taxon>Eukaryota</taxon>
        <taxon>Sar</taxon>
        <taxon>Stramenopiles</taxon>
        <taxon>Ochrophyta</taxon>
        <taxon>Bacillariophyta</taxon>
        <taxon>Bacillariophyceae</taxon>
        <taxon>Bacillariophycidae</taxon>
        <taxon>Bacillariales</taxon>
        <taxon>Bacillariaceae</taxon>
        <taxon>Pseudo-nitzschia</taxon>
    </lineage>
</organism>
<keyword evidence="2" id="KW-0732">Signal</keyword>
<dbReference type="GO" id="GO:0051082">
    <property type="term" value="F:unfolded protein binding"/>
    <property type="evidence" value="ECO:0007669"/>
    <property type="project" value="InterPro"/>
</dbReference>
<proteinExistence type="predicted"/>
<feature type="chain" id="PRO_5019420975" description="J domain-containing protein" evidence="2">
    <location>
        <begin position="29"/>
        <end position="401"/>
    </location>
</feature>
<dbReference type="InterPro" id="IPR002939">
    <property type="entry name" value="DnaJ_C"/>
</dbReference>
<dbReference type="AlphaFoldDB" id="A0A448ZAY7"/>
<dbReference type="OrthoDB" id="41702at2759"/>
<dbReference type="SUPFAM" id="SSF49493">
    <property type="entry name" value="HSP40/DnaJ peptide-binding domain"/>
    <property type="match status" value="1"/>
</dbReference>
<dbReference type="PANTHER" id="PTHR24078">
    <property type="entry name" value="DNAJ HOMOLOG SUBFAMILY C MEMBER"/>
    <property type="match status" value="1"/>
</dbReference>
<sequence length="401" mass="45936">MLCFRCYPRSRILFVLLLLFCTSTGTFGGGIDPYRVLGISHNTSKKEIQKRYRRLCLQYHPDKNGNKSMKEREKCEKKFKEVQEAYDMIQNGTWESRPQSYTRHGTSSYANTQGAESLFRAFGGNGNFFFYRTNGPGFGMQTPFPSKGVDAPFSMDAFKSIYVQKVRVPLEDLYKGVQSFRFELRDNLFTRYKAAIRGKSMCYSLMLSFYACVPFIRSSKLLATVVGSIVLHATTPEPDPRASYVTSLRKGAKGGHTNVKFSSPGIDHRPGIEIIFEIEEKEHPVYRRVDNNLHAEVTITSKQAEKGCRVKMNALDRSEKPIEITIPPKTYSYEQQKKLQKQKVSSSSKAIYDNVIRIRGRGWPIRNTHHSDDHPDVYLYGDLFVTVKVSKESFKRRGKRG</sequence>
<dbReference type="InterPro" id="IPR036869">
    <property type="entry name" value="J_dom_sf"/>
</dbReference>
<dbReference type="Pfam" id="PF00226">
    <property type="entry name" value="DnaJ"/>
    <property type="match status" value="1"/>
</dbReference>
<gene>
    <name evidence="4" type="ORF">PSNMU_V1.4_AUG-EV-PASAV3_0060090</name>
</gene>
<feature type="signal peptide" evidence="2">
    <location>
        <begin position="1"/>
        <end position="28"/>
    </location>
</feature>
<dbReference type="Gene3D" id="2.60.260.20">
    <property type="entry name" value="Urease metallochaperone UreE, N-terminal domain"/>
    <property type="match status" value="1"/>
</dbReference>
<dbReference type="SMART" id="SM00271">
    <property type="entry name" value="DnaJ"/>
    <property type="match status" value="1"/>
</dbReference>
<dbReference type="InterPro" id="IPR051339">
    <property type="entry name" value="DnaJ_subfamily_B"/>
</dbReference>
<keyword evidence="1" id="KW-0143">Chaperone</keyword>
<dbReference type="PRINTS" id="PR00625">
    <property type="entry name" value="JDOMAIN"/>
</dbReference>
<dbReference type="Proteomes" id="UP000291116">
    <property type="component" value="Unassembled WGS sequence"/>
</dbReference>
<evidence type="ECO:0000313" key="5">
    <source>
        <dbReference type="Proteomes" id="UP000291116"/>
    </source>
</evidence>
<evidence type="ECO:0000256" key="1">
    <source>
        <dbReference type="ARBA" id="ARBA00023186"/>
    </source>
</evidence>
<dbReference type="InterPro" id="IPR001623">
    <property type="entry name" value="DnaJ_domain"/>
</dbReference>